<evidence type="ECO:0000256" key="12">
    <source>
        <dbReference type="PROSITE-ProRule" id="PRU00261"/>
    </source>
</evidence>
<dbReference type="PRINTS" id="PR00258">
    <property type="entry name" value="SPERACTRCPTR"/>
</dbReference>
<evidence type="ECO:0000256" key="5">
    <source>
        <dbReference type="ARBA" id="ARBA00022737"/>
    </source>
</evidence>
<gene>
    <name evidence="16" type="ORF">HOLleu_21541</name>
</gene>
<feature type="domain" description="Chitin-binding type-1" evidence="15">
    <location>
        <begin position="434"/>
        <end position="494"/>
    </location>
</feature>
<dbReference type="FunFam" id="3.10.250.10:FF:000016">
    <property type="entry name" value="Scavenger receptor cysteine-rich protein type 12"/>
    <property type="match status" value="1"/>
</dbReference>
<dbReference type="InterPro" id="IPR001190">
    <property type="entry name" value="SRCR"/>
</dbReference>
<keyword evidence="10" id="KW-0325">Glycoprotein</keyword>
<proteinExistence type="predicted"/>
<evidence type="ECO:0000256" key="6">
    <source>
        <dbReference type="ARBA" id="ARBA00022989"/>
    </source>
</evidence>
<dbReference type="SUPFAM" id="SSF57016">
    <property type="entry name" value="Plant lectins/antimicrobial peptides"/>
    <property type="match status" value="1"/>
</dbReference>
<keyword evidence="2 12" id="KW-0147">Chitin-binding</keyword>
<feature type="region of interest" description="Disordered" evidence="13">
    <location>
        <begin position="614"/>
        <end position="634"/>
    </location>
</feature>
<dbReference type="EMBL" id="JAIZAY010000010">
    <property type="protein sequence ID" value="KAJ8034625.1"/>
    <property type="molecule type" value="Genomic_DNA"/>
</dbReference>
<evidence type="ECO:0000313" key="16">
    <source>
        <dbReference type="EMBL" id="KAJ8034625.1"/>
    </source>
</evidence>
<evidence type="ECO:0000256" key="8">
    <source>
        <dbReference type="ARBA" id="ARBA00023157"/>
    </source>
</evidence>
<dbReference type="PANTHER" id="PTHR45817">
    <property type="entry name" value="LYSYL OXIDASE-LIKE-RELATED"/>
    <property type="match status" value="1"/>
</dbReference>
<dbReference type="SUPFAM" id="SSF56487">
    <property type="entry name" value="SRCR-like"/>
    <property type="match status" value="3"/>
</dbReference>
<dbReference type="GO" id="GO:0004720">
    <property type="term" value="F:protein-lysine 6-oxidase activity"/>
    <property type="evidence" value="ECO:0007669"/>
    <property type="project" value="TreeGrafter"/>
</dbReference>
<keyword evidence="17" id="KW-1185">Reference proteome</keyword>
<dbReference type="InterPro" id="IPR050912">
    <property type="entry name" value="LOX-like_protein"/>
</dbReference>
<evidence type="ECO:0000256" key="10">
    <source>
        <dbReference type="ARBA" id="ARBA00023180"/>
    </source>
</evidence>
<sequence length="667" mass="73541">MDDVGGNIPSKKDNWVHVTLTRKVPVAQSPDGVEIVLTIVHVTVASTIVPRKLFSDLERGVRSDGRCGSQYPLSDGQPGKCDPDSHKSCCSPNGLCGYGRDYCRCDGCIDFRDLERGVRSDGRCGSKFPLTNGQPGKCDPVSENSCCSPNGWCGYSPDDCTCDRCIDHRAIASEKSLQDVRLVDGYSNSSGRVEVLIGEMWTYVCVDTENVFQDVRLAEGYSNSSGRVEVLIDVDWAPVCTDGWTLVDAGVACRQLGYQTVIAAFVLPSLNYLLGPYWADHVNCSGNETSLFQCKQIQNWQDDRSFWGEAWVVCGVNRENLIQNLRLVEGPSNSSGRLEVFFNNEWGTICDNGWDLVDATVACREIGYRVALFTHRQAFSGKGSGFIWLTNVQCNGNESSLTECKHEIFAEPQCSHHQDVGVLCGELQLGVRYDGRCGFQYPLLNGQPSKCDRDSKSSCCSKHGWCGNGPDYCTCDGCIDFRERWVRSDGRCGPQYPFTNGQPGECDPDSEWSCCSESGWCGNSTDNCTCDGCIDYRDLERGVRGDGLCGPEFPLTNGQPGKCDPESEDFCCSPYGRCGNTTKHCKCYRCLDYRDCFGFVSTSLLRIYVTDRRGGTEKHGGEYQQDHLSRTPPSVGAERTRKFLALQTLQMAGNGTPRVFSAACVQP</sequence>
<evidence type="ECO:0000256" key="2">
    <source>
        <dbReference type="ARBA" id="ARBA00022669"/>
    </source>
</evidence>
<accession>A0A9Q1BXV1</accession>
<evidence type="ECO:0000256" key="11">
    <source>
        <dbReference type="PROSITE-ProRule" id="PRU00196"/>
    </source>
</evidence>
<dbReference type="Gene3D" id="3.10.250.10">
    <property type="entry name" value="SRCR-like domain"/>
    <property type="match status" value="2"/>
</dbReference>
<feature type="disulfide bond" evidence="11">
    <location>
        <begin position="284"/>
        <end position="294"/>
    </location>
</feature>
<keyword evidence="9" id="KW-0675">Receptor</keyword>
<feature type="disulfide bond" evidence="11">
    <location>
        <begin position="350"/>
        <end position="414"/>
    </location>
</feature>
<feature type="disulfide bond" evidence="11">
    <location>
        <begin position="363"/>
        <end position="424"/>
    </location>
</feature>
<dbReference type="FunFam" id="3.10.250.10:FF:000007">
    <property type="entry name" value="Soluble scavenger receptor cysteine-rich domain-containing protein SSC5D"/>
    <property type="match status" value="1"/>
</dbReference>
<protein>
    <submittedName>
        <fullName evidence="16">Neurotrypsin</fullName>
    </submittedName>
</protein>
<keyword evidence="6" id="KW-1133">Transmembrane helix</keyword>
<keyword evidence="7" id="KW-0472">Membrane</keyword>
<comment type="caution">
    <text evidence="11">Lacks conserved residue(s) required for the propagation of feature annotation.</text>
</comment>
<dbReference type="CDD" id="cd10909">
    <property type="entry name" value="ChtBD1_GH18_2"/>
    <property type="match status" value="3"/>
</dbReference>
<feature type="disulfide bond" evidence="11">
    <location>
        <begin position="253"/>
        <end position="314"/>
    </location>
</feature>
<evidence type="ECO:0000256" key="7">
    <source>
        <dbReference type="ARBA" id="ARBA00023136"/>
    </source>
</evidence>
<dbReference type="PROSITE" id="PS50287">
    <property type="entry name" value="SRCR_2"/>
    <property type="match status" value="3"/>
</dbReference>
<dbReference type="GO" id="GO:0008061">
    <property type="term" value="F:chitin binding"/>
    <property type="evidence" value="ECO:0007669"/>
    <property type="project" value="UniProtKB-UniRule"/>
</dbReference>
<dbReference type="InterPro" id="IPR001002">
    <property type="entry name" value="Chitin-bd_1"/>
</dbReference>
<feature type="disulfide bond" evidence="12">
    <location>
        <begin position="459"/>
        <end position="473"/>
    </location>
</feature>
<dbReference type="Gene3D" id="3.30.60.10">
    <property type="entry name" value="Endochitinase-like"/>
    <property type="match status" value="1"/>
</dbReference>
<dbReference type="GO" id="GO:0005615">
    <property type="term" value="C:extracellular space"/>
    <property type="evidence" value="ECO:0007669"/>
    <property type="project" value="TreeGrafter"/>
</dbReference>
<organism evidence="16 17">
    <name type="scientific">Holothuria leucospilota</name>
    <name type="common">Black long sea cucumber</name>
    <name type="synonym">Mertensiothuria leucospilota</name>
    <dbReference type="NCBI Taxonomy" id="206669"/>
    <lineage>
        <taxon>Eukaryota</taxon>
        <taxon>Metazoa</taxon>
        <taxon>Echinodermata</taxon>
        <taxon>Eleutherozoa</taxon>
        <taxon>Echinozoa</taxon>
        <taxon>Holothuroidea</taxon>
        <taxon>Aspidochirotacea</taxon>
        <taxon>Aspidochirotida</taxon>
        <taxon>Holothuriidae</taxon>
        <taxon>Holothuria</taxon>
    </lineage>
</organism>
<evidence type="ECO:0000313" key="17">
    <source>
        <dbReference type="Proteomes" id="UP001152320"/>
    </source>
</evidence>
<evidence type="ECO:0000259" key="14">
    <source>
        <dbReference type="PROSITE" id="PS50287"/>
    </source>
</evidence>
<evidence type="ECO:0000259" key="15">
    <source>
        <dbReference type="PROSITE" id="PS50941"/>
    </source>
</evidence>
<evidence type="ECO:0000256" key="4">
    <source>
        <dbReference type="ARBA" id="ARBA00022729"/>
    </source>
</evidence>
<evidence type="ECO:0000256" key="13">
    <source>
        <dbReference type="SAM" id="MobiDB-lite"/>
    </source>
</evidence>
<feature type="domain" description="SRCR" evidence="14">
    <location>
        <begin position="180"/>
        <end position="205"/>
    </location>
</feature>
<dbReference type="PROSITE" id="PS00420">
    <property type="entry name" value="SRCR_1"/>
    <property type="match status" value="1"/>
</dbReference>
<evidence type="ECO:0000256" key="9">
    <source>
        <dbReference type="ARBA" id="ARBA00023170"/>
    </source>
</evidence>
<reference evidence="16" key="1">
    <citation type="submission" date="2021-10" db="EMBL/GenBank/DDBJ databases">
        <title>Tropical sea cucumber genome reveals ecological adaptation and Cuvierian tubules defense mechanism.</title>
        <authorList>
            <person name="Chen T."/>
        </authorList>
    </citation>
    <scope>NUCLEOTIDE SEQUENCE</scope>
    <source>
        <strain evidence="16">Nanhai2018</strain>
        <tissue evidence="16">Muscle</tissue>
    </source>
</reference>
<dbReference type="AlphaFoldDB" id="A0A9Q1BXV1"/>
<feature type="compositionally biased region" description="Basic and acidic residues" evidence="13">
    <location>
        <begin position="614"/>
        <end position="629"/>
    </location>
</feature>
<evidence type="ECO:0000256" key="3">
    <source>
        <dbReference type="ARBA" id="ARBA00022692"/>
    </source>
</evidence>
<feature type="domain" description="SRCR" evidence="14">
    <location>
        <begin position="325"/>
        <end position="425"/>
    </location>
</feature>
<dbReference type="GO" id="GO:0030199">
    <property type="term" value="P:collagen fibril organization"/>
    <property type="evidence" value="ECO:0007669"/>
    <property type="project" value="TreeGrafter"/>
</dbReference>
<dbReference type="PROSITE" id="PS50941">
    <property type="entry name" value="CHIT_BIND_I_2"/>
    <property type="match status" value="1"/>
</dbReference>
<feature type="domain" description="SRCR" evidence="14">
    <location>
        <begin position="215"/>
        <end position="315"/>
    </location>
</feature>
<dbReference type="InterPro" id="IPR036772">
    <property type="entry name" value="SRCR-like_dom_sf"/>
</dbReference>
<dbReference type="Pfam" id="PF00530">
    <property type="entry name" value="SRCR"/>
    <property type="match status" value="2"/>
</dbReference>
<dbReference type="InterPro" id="IPR036861">
    <property type="entry name" value="Endochitinase-like_sf"/>
</dbReference>
<dbReference type="SMART" id="SM00270">
    <property type="entry name" value="ChtBD1"/>
    <property type="match status" value="5"/>
</dbReference>
<keyword evidence="8 11" id="KW-1015">Disulfide bond</keyword>
<dbReference type="GO" id="GO:0016020">
    <property type="term" value="C:membrane"/>
    <property type="evidence" value="ECO:0007669"/>
    <property type="project" value="UniProtKB-SubCell"/>
</dbReference>
<keyword evidence="4" id="KW-0732">Signal</keyword>
<dbReference type="OrthoDB" id="536948at2759"/>
<feature type="disulfide bond" evidence="11">
    <location>
        <begin position="394"/>
        <end position="404"/>
    </location>
</feature>
<comment type="subcellular location">
    <subcellularLocation>
        <location evidence="1">Membrane</location>
        <topology evidence="1">Single-pass membrane protein</topology>
    </subcellularLocation>
</comment>
<dbReference type="SMART" id="SM00202">
    <property type="entry name" value="SR"/>
    <property type="match status" value="2"/>
</dbReference>
<comment type="caution">
    <text evidence="16">The sequence shown here is derived from an EMBL/GenBank/DDBJ whole genome shotgun (WGS) entry which is preliminary data.</text>
</comment>
<evidence type="ECO:0000256" key="1">
    <source>
        <dbReference type="ARBA" id="ARBA00004167"/>
    </source>
</evidence>
<dbReference type="Proteomes" id="UP001152320">
    <property type="component" value="Chromosome 10"/>
</dbReference>
<dbReference type="PANTHER" id="PTHR45817:SF4">
    <property type="entry name" value="LYSYL OXIDASE-LIKE-RELATED"/>
    <property type="match status" value="1"/>
</dbReference>
<keyword evidence="5" id="KW-0677">Repeat</keyword>
<name>A0A9Q1BXV1_HOLLE</name>
<keyword evidence="3" id="KW-0812">Transmembrane</keyword>